<sequence>MESDSDSYDEMEGGRRKMPERLCKKGPAKEVSFLSGFESEICPDSSMASDSENYEKYEEREDERSKVADRLSKKGPSRDYRPNHKRAKNQLPVTCGEKEGILCLRKYNNVQPCILSEGQWFTPSEFERFGKKERNKKWKISIFYHKIPLQTFIEDGLLSSQQFHHKKSRVQTENEQGGRELSSSDSDSEHSTDAPEPAGSSDIEEADQTSEEQEAAAADPMSECQNPIDLQETPKTDQMQLIELLAKRFNTMNNALKSVDSSIKTFMKK</sequence>
<dbReference type="PROSITE" id="PS50864">
    <property type="entry name" value="SAND"/>
    <property type="match status" value="1"/>
</dbReference>
<dbReference type="Proteomes" id="UP000000437">
    <property type="component" value="Chromosome 3"/>
</dbReference>
<feature type="compositionally biased region" description="Basic and acidic residues" evidence="4">
    <location>
        <begin position="12"/>
        <end position="22"/>
    </location>
</feature>
<evidence type="ECO:0000259" key="5">
    <source>
        <dbReference type="PROSITE" id="PS50864"/>
    </source>
</evidence>
<dbReference type="SUPFAM" id="SSF63763">
    <property type="entry name" value="SAND domain-like"/>
    <property type="match status" value="1"/>
</dbReference>
<dbReference type="Bgee" id="ENSDARG00000078206">
    <property type="expression patterns" value="Expressed in zone of skin and 15 other cell types or tissues"/>
</dbReference>
<feature type="domain" description="SAND" evidence="5">
    <location>
        <begin position="81"/>
        <end position="159"/>
    </location>
</feature>
<dbReference type="KEGG" id="dre:792896"/>
<evidence type="ECO:0000256" key="3">
    <source>
        <dbReference type="ARBA" id="ARBA00023242"/>
    </source>
</evidence>
<reference evidence="8" key="1">
    <citation type="journal article" date="2002" name="Proc. Natl. Acad. Sci. U.S.A.">
        <title>Generation and initial analysis of more than 15,000 full-length human and mouse cDNA sequences.</title>
        <authorList>
            <consortium name="Mammalian Gene Collection Program Team"/>
            <person name="Strausberg R.L."/>
            <person name="Feingold E.A."/>
            <person name="Grouse L.H."/>
            <person name="Derge J.G."/>
            <person name="Klausner R.D."/>
            <person name="Collins F.S."/>
            <person name="Wagner L."/>
            <person name="Shenmen C.M."/>
            <person name="Schuler G.D."/>
            <person name="Altschul S.F."/>
            <person name="Zeeberg B."/>
            <person name="Buetow K.H."/>
            <person name="Schaefer C.F."/>
            <person name="Bhat N.K."/>
            <person name="Hopkins R.F."/>
            <person name="Jordan H."/>
            <person name="Moore T."/>
            <person name="Max S.I."/>
            <person name="Wang J."/>
            <person name="Hsieh F."/>
            <person name="Diatchenko L."/>
            <person name="Marusina K."/>
            <person name="Farmer A.A."/>
            <person name="Rubin G.M."/>
            <person name="Hong L."/>
            <person name="Stapleton M."/>
            <person name="Soares M.B."/>
            <person name="Bonaldo M.F."/>
            <person name="Casavant T.L."/>
            <person name="Scheetz T.E."/>
            <person name="Brownstein M.J."/>
            <person name="Usdin T.B."/>
            <person name="Toshiyuki S."/>
            <person name="Carninci P."/>
            <person name="Prange C."/>
            <person name="Raha S.S."/>
            <person name="Loquellano N.A."/>
            <person name="Peters G.J."/>
            <person name="Abramson R.D."/>
            <person name="Mullahy S.J."/>
            <person name="Bosak S.A."/>
            <person name="McEwan P.J."/>
            <person name="McKernan K.J."/>
            <person name="Malek J.A."/>
            <person name="Gunaratne P.H."/>
            <person name="Richards S."/>
            <person name="Worley K.C."/>
            <person name="Hale S."/>
            <person name="Garcia A.M."/>
            <person name="Gay L.J."/>
            <person name="Hulyk S.W."/>
            <person name="Villalon D.K."/>
            <person name="Muzny D.M."/>
            <person name="Sodergren E.J."/>
            <person name="Lu X."/>
            <person name="Gibbs R.A."/>
            <person name="Fahey J."/>
            <person name="Helton E."/>
            <person name="Ketteman M."/>
            <person name="Madan A."/>
            <person name="Rodrigues S."/>
            <person name="Sanchez A."/>
            <person name="Whiting M."/>
            <person name="Madan A."/>
            <person name="Young A.C."/>
            <person name="Shevchenko Y."/>
            <person name="Bouffard G.G."/>
            <person name="Blakesley R.W."/>
            <person name="Touchman J.W."/>
            <person name="Green E.D."/>
            <person name="Dickson M.C."/>
            <person name="Rodriguez A.C."/>
            <person name="Grimwood J."/>
            <person name="Schmutz J."/>
            <person name="Myers R.M."/>
            <person name="Butterfield Y.S."/>
            <person name="Krzywinski M.I."/>
            <person name="Skalska U."/>
            <person name="Smailus D.E."/>
            <person name="Schnerch A."/>
            <person name="Schein J.E."/>
            <person name="Jones S.J."/>
            <person name="Marra M.A."/>
        </authorList>
    </citation>
    <scope>NUCLEOTIDE SEQUENCE</scope>
    <source>
        <strain evidence="8">Tuebingen</strain>
    </source>
</reference>
<proteinExistence type="predicted"/>
<feature type="compositionally biased region" description="Acidic residues" evidence="4">
    <location>
        <begin position="1"/>
        <end position="11"/>
    </location>
</feature>
<accession>A0A8M1NFK5</accession>
<dbReference type="Ensembl" id="ENSDART00000111997.3">
    <property type="protein sequence ID" value="ENSDARP00000101766.1"/>
    <property type="gene ID" value="ENSDARG00000078206.3"/>
</dbReference>
<dbReference type="ExpressionAtlas" id="F1QTI0">
    <property type="expression patterns" value="baseline"/>
</dbReference>
<accession>F1QTI0</accession>
<gene>
    <name evidence="8 9" type="ORF">zgc:171506</name>
</gene>
<reference evidence="6" key="3">
    <citation type="submission" date="2011-07" db="UniProtKB">
        <authorList>
            <consortium name="Ensembl"/>
        </authorList>
    </citation>
    <scope>IDENTIFICATION</scope>
    <source>
        <strain evidence="6">Tuebingen</strain>
    </source>
</reference>
<dbReference type="Gene3D" id="3.10.390.10">
    <property type="entry name" value="SAND domain-like"/>
    <property type="match status" value="1"/>
</dbReference>
<protein>
    <submittedName>
        <fullName evidence="8">Uncharacterized protein LOC792896 isoform 2</fullName>
    </submittedName>
    <submittedName>
        <fullName evidence="6">Zgc:171506</fullName>
    </submittedName>
</protein>
<evidence type="ECO:0000256" key="1">
    <source>
        <dbReference type="ARBA" id="ARBA00023015"/>
    </source>
</evidence>
<feature type="region of interest" description="Disordered" evidence="4">
    <location>
        <begin position="41"/>
        <end position="86"/>
    </location>
</feature>
<feature type="compositionally biased region" description="Acidic residues" evidence="4">
    <location>
        <begin position="202"/>
        <end position="214"/>
    </location>
</feature>
<feature type="compositionally biased region" description="Basic and acidic residues" evidence="4">
    <location>
        <begin position="53"/>
        <end position="82"/>
    </location>
</feature>
<dbReference type="eggNOG" id="KOG2177">
    <property type="taxonomic scope" value="Eukaryota"/>
</dbReference>
<dbReference type="Pfam" id="PF01342">
    <property type="entry name" value="SAND"/>
    <property type="match status" value="1"/>
</dbReference>
<keyword evidence="2" id="KW-0804">Transcription</keyword>
<keyword evidence="1" id="KW-0805">Transcription regulation</keyword>
<dbReference type="InterPro" id="IPR010919">
    <property type="entry name" value="SAND-like_dom_sf"/>
</dbReference>
<dbReference type="AlphaFoldDB" id="F1QTI0"/>
<dbReference type="InterPro" id="IPR000770">
    <property type="entry name" value="SAND_dom"/>
</dbReference>
<dbReference type="EMBL" id="BX569789">
    <property type="status" value="NOT_ANNOTATED_CDS"/>
    <property type="molecule type" value="Genomic_DNA"/>
</dbReference>
<dbReference type="SMART" id="SM00258">
    <property type="entry name" value="SAND"/>
    <property type="match status" value="1"/>
</dbReference>
<dbReference type="PhylomeDB" id="F1QTI0"/>
<evidence type="ECO:0000256" key="2">
    <source>
        <dbReference type="ARBA" id="ARBA00023163"/>
    </source>
</evidence>
<keyword evidence="3" id="KW-0539">Nucleus</keyword>
<reference evidence="8" key="5">
    <citation type="submission" date="2025-04" db="UniProtKB">
        <authorList>
            <consortium name="RefSeq"/>
        </authorList>
    </citation>
    <scope>IDENTIFICATION</scope>
    <source>
        <strain evidence="8">Tuebingen</strain>
    </source>
</reference>
<organism evidence="6">
    <name type="scientific">Danio rerio</name>
    <name type="common">Zebrafish</name>
    <name type="synonym">Brachydanio rerio</name>
    <dbReference type="NCBI Taxonomy" id="7955"/>
    <lineage>
        <taxon>Eukaryota</taxon>
        <taxon>Metazoa</taxon>
        <taxon>Chordata</taxon>
        <taxon>Craniata</taxon>
        <taxon>Vertebrata</taxon>
        <taxon>Euteleostomi</taxon>
        <taxon>Actinopterygii</taxon>
        <taxon>Neopterygii</taxon>
        <taxon>Teleostei</taxon>
        <taxon>Ostariophysi</taxon>
        <taxon>Cypriniformes</taxon>
        <taxon>Danionidae</taxon>
        <taxon>Danioninae</taxon>
        <taxon>Danio</taxon>
    </lineage>
</organism>
<dbReference type="GeneTree" id="ENSGT01110000267509"/>
<evidence type="ECO:0000313" key="9">
    <source>
        <dbReference type="ZFIN" id="ZDB-GENE-080204-96"/>
    </source>
</evidence>
<name>F1QTI0_DANRE</name>
<feature type="region of interest" description="Disordered" evidence="4">
    <location>
        <begin position="1"/>
        <end position="22"/>
    </location>
</feature>
<dbReference type="AGR" id="ZFIN:ZDB-GENE-080204-96"/>
<feature type="region of interest" description="Disordered" evidence="4">
    <location>
        <begin position="164"/>
        <end position="235"/>
    </location>
</feature>
<dbReference type="GeneID" id="792896"/>
<dbReference type="PANTHER" id="PTHR10417">
    <property type="entry name" value="GLUCOCORTICOID MODULATORY ELEMENT-BINDING PROTEIN"/>
    <property type="match status" value="1"/>
</dbReference>
<dbReference type="ZFIN" id="ZDB-GENE-080204-96">
    <property type="gene designation" value="zgc:171506"/>
</dbReference>
<dbReference type="PANTHER" id="PTHR10417:SF9">
    <property type="entry name" value="SP140 NUCLEAR BODY PROTEIN"/>
    <property type="match status" value="1"/>
</dbReference>
<reference evidence="8" key="2">
    <citation type="journal article" date="2011" name="Brief. Bioinform.">
        <title>Phylogenetic-based propagation of functional annotations within the Gene Ontology consortium.</title>
        <authorList>
            <person name="Gaudet P."/>
            <person name="Livstone M.S."/>
            <person name="Lewis S.E."/>
            <person name="Thomas P.D."/>
        </authorList>
    </citation>
    <scope>NUCLEOTIDE SEQUENCE</scope>
    <source>
        <strain evidence="8">Tuebingen</strain>
    </source>
</reference>
<dbReference type="OrthoDB" id="1870062at2759"/>
<evidence type="ECO:0000256" key="4">
    <source>
        <dbReference type="SAM" id="MobiDB-lite"/>
    </source>
</evidence>
<evidence type="ECO:0000313" key="8">
    <source>
        <dbReference type="RefSeq" id="NP_001107920.2"/>
    </source>
</evidence>
<reference evidence="6 7" key="4">
    <citation type="journal article" date="2013" name="Nature">
        <title>The zebrafish reference genome sequence and its relationship to the human genome.</title>
        <authorList>
            <consortium name="Genome Reference Consortium Zebrafish"/>
            <person name="Howe K."/>
            <person name="Clark M.D."/>
            <person name="Torroja C.F."/>
            <person name="Torrance J."/>
            <person name="Berthelot C."/>
            <person name="Muffato M."/>
            <person name="Collins J.E."/>
            <person name="Humphray S."/>
            <person name="McLaren K."/>
            <person name="Matthews L."/>
            <person name="McLaren S."/>
            <person name="Sealy I."/>
            <person name="Caccamo M."/>
            <person name="Churcher C."/>
            <person name="Scott C."/>
            <person name="Barrett J.C."/>
            <person name="Koch R."/>
            <person name="Rauch G.J."/>
            <person name="White S."/>
            <person name="Chow W."/>
            <person name="Kilian B."/>
            <person name="Quintais L.T."/>
            <person name="Guerra-Assuncao J.A."/>
            <person name="Zhou Y."/>
            <person name="Gu Y."/>
            <person name="Yen J."/>
            <person name="Vogel J.H."/>
            <person name="Eyre T."/>
            <person name="Redmond S."/>
            <person name="Banerjee R."/>
            <person name="Chi J."/>
            <person name="Fu B."/>
            <person name="Langley E."/>
            <person name="Maguire S.F."/>
            <person name="Laird G.K."/>
            <person name="Lloyd D."/>
            <person name="Kenyon E."/>
            <person name="Donaldson S."/>
            <person name="Sehra H."/>
            <person name="Almeida-King J."/>
            <person name="Loveland J."/>
            <person name="Trevanion S."/>
            <person name="Jones M."/>
            <person name="Quail M."/>
            <person name="Willey D."/>
            <person name="Hunt A."/>
            <person name="Burton J."/>
            <person name="Sims S."/>
            <person name="McLay K."/>
            <person name="Plumb B."/>
            <person name="Davis J."/>
            <person name="Clee C."/>
            <person name="Oliver K."/>
            <person name="Clark R."/>
            <person name="Riddle C."/>
            <person name="Elliot D."/>
            <person name="Eliott D."/>
            <person name="Threadgold G."/>
            <person name="Harden G."/>
            <person name="Ware D."/>
            <person name="Begum S."/>
            <person name="Mortimore B."/>
            <person name="Mortimer B."/>
            <person name="Kerry G."/>
            <person name="Heath P."/>
            <person name="Phillimore B."/>
            <person name="Tracey A."/>
            <person name="Corby N."/>
            <person name="Dunn M."/>
            <person name="Johnson C."/>
            <person name="Wood J."/>
            <person name="Clark S."/>
            <person name="Pelan S."/>
            <person name="Griffiths G."/>
            <person name="Smith M."/>
            <person name="Glithero R."/>
            <person name="Howden P."/>
            <person name="Barker N."/>
            <person name="Lloyd C."/>
            <person name="Stevens C."/>
            <person name="Harley J."/>
            <person name="Holt K."/>
            <person name="Panagiotidis G."/>
            <person name="Lovell J."/>
            <person name="Beasley H."/>
            <person name="Henderson C."/>
            <person name="Gordon D."/>
            <person name="Auger K."/>
            <person name="Wright D."/>
            <person name="Collins J."/>
            <person name="Raisen C."/>
            <person name="Dyer L."/>
            <person name="Leung K."/>
            <person name="Robertson L."/>
            <person name="Ambridge K."/>
            <person name="Leongamornlert D."/>
            <person name="McGuire S."/>
            <person name="Gilderthorp R."/>
            <person name="Griffiths C."/>
            <person name="Manthravadi D."/>
            <person name="Nichol S."/>
            <person name="Barker G."/>
            <person name="Whitehead S."/>
            <person name="Kay M."/>
            <person name="Brown J."/>
            <person name="Murnane C."/>
            <person name="Gray E."/>
            <person name="Humphries M."/>
            <person name="Sycamore N."/>
            <person name="Barker D."/>
            <person name="Saunders D."/>
            <person name="Wallis J."/>
            <person name="Babbage A."/>
            <person name="Hammond S."/>
            <person name="Mashreghi-Mohammadi M."/>
            <person name="Barr L."/>
            <person name="Martin S."/>
            <person name="Wray P."/>
            <person name="Ellington A."/>
            <person name="Matthews N."/>
            <person name="Ellwood M."/>
            <person name="Woodmansey R."/>
            <person name="Clark G."/>
            <person name="Cooper J."/>
            <person name="Cooper J."/>
            <person name="Tromans A."/>
            <person name="Grafham D."/>
            <person name="Skuce C."/>
            <person name="Pandian R."/>
            <person name="Andrews R."/>
            <person name="Harrison E."/>
            <person name="Kimberley A."/>
            <person name="Garnett J."/>
            <person name="Fosker N."/>
            <person name="Hall R."/>
            <person name="Garner P."/>
            <person name="Kelly D."/>
            <person name="Bird C."/>
            <person name="Palmer S."/>
            <person name="Gehring I."/>
            <person name="Berger A."/>
            <person name="Dooley C.M."/>
            <person name="Ersan-Urun Z."/>
            <person name="Eser C."/>
            <person name="Geiger H."/>
            <person name="Geisler M."/>
            <person name="Karotki L."/>
            <person name="Kirn A."/>
            <person name="Konantz J."/>
            <person name="Konantz M."/>
            <person name="Oberlander M."/>
            <person name="Rudolph-Geiger S."/>
            <person name="Teucke M."/>
            <person name="Lanz C."/>
            <person name="Raddatz G."/>
            <person name="Osoegawa K."/>
            <person name="Zhu B."/>
            <person name="Rapp A."/>
            <person name="Widaa S."/>
            <person name="Langford C."/>
            <person name="Yang F."/>
            <person name="Schuster S.C."/>
            <person name="Carter N.P."/>
            <person name="Harrow J."/>
            <person name="Ning Z."/>
            <person name="Herrero J."/>
            <person name="Searle S.M."/>
            <person name="Enright A."/>
            <person name="Geisler R."/>
            <person name="Plasterk R.H."/>
            <person name="Lee C."/>
            <person name="Westerfield M."/>
            <person name="de Jong P.J."/>
            <person name="Zon L.I."/>
            <person name="Postlethwait J.H."/>
            <person name="Nusslein-Volhard C."/>
            <person name="Hubbard T.J."/>
            <person name="Roest Crollius H."/>
            <person name="Rogers J."/>
            <person name="Stemple D.L."/>
        </authorList>
    </citation>
    <scope>NUCLEOTIDE SEQUENCE [LARGE SCALE GENOMIC DNA]</scope>
    <source>
        <strain evidence="6">Tuebingen</strain>
    </source>
</reference>
<dbReference type="GO" id="GO:0046872">
    <property type="term" value="F:metal ion binding"/>
    <property type="evidence" value="ECO:0007669"/>
    <property type="project" value="UniProtKB-KW"/>
</dbReference>
<keyword evidence="7" id="KW-1185">Reference proteome</keyword>
<dbReference type="RefSeq" id="NP_001107920.2">
    <property type="nucleotide sequence ID" value="NM_001114448.2"/>
</dbReference>
<evidence type="ECO:0000313" key="7">
    <source>
        <dbReference type="Proteomes" id="UP000000437"/>
    </source>
</evidence>
<evidence type="ECO:0000313" key="6">
    <source>
        <dbReference type="Ensembl" id="ENSDARP00000101766"/>
    </source>
</evidence>
<dbReference type="GO" id="GO:0003677">
    <property type="term" value="F:DNA binding"/>
    <property type="evidence" value="ECO:0007669"/>
    <property type="project" value="UniProtKB-KW"/>
</dbReference>